<name>A0ABP6PSV1_9ACTN</name>
<accession>A0ABP6PSV1</accession>
<evidence type="ECO:0000313" key="3">
    <source>
        <dbReference type="Proteomes" id="UP001501866"/>
    </source>
</evidence>
<comment type="caution">
    <text evidence="2">The sequence shown here is derived from an EMBL/GenBank/DDBJ whole genome shotgun (WGS) entry which is preliminary data.</text>
</comment>
<dbReference type="RefSeq" id="WP_161175936.1">
    <property type="nucleotide sequence ID" value="NZ_BAAAUH010000028.1"/>
</dbReference>
<keyword evidence="3" id="KW-1185">Reference proteome</keyword>
<organism evidence="2 3">
    <name type="scientific">Streptomyces virens</name>
    <dbReference type="NCBI Taxonomy" id="285572"/>
    <lineage>
        <taxon>Bacteria</taxon>
        <taxon>Bacillati</taxon>
        <taxon>Actinomycetota</taxon>
        <taxon>Actinomycetes</taxon>
        <taxon>Kitasatosporales</taxon>
        <taxon>Streptomycetaceae</taxon>
        <taxon>Streptomyces</taxon>
    </lineage>
</organism>
<gene>
    <name evidence="2" type="ORF">GCM10010451_38340</name>
</gene>
<evidence type="ECO:0008006" key="4">
    <source>
        <dbReference type="Google" id="ProtNLM"/>
    </source>
</evidence>
<evidence type="ECO:0000313" key="2">
    <source>
        <dbReference type="EMBL" id="GAA3185445.1"/>
    </source>
</evidence>
<dbReference type="EMBL" id="BAAAUH010000028">
    <property type="protein sequence ID" value="GAA3185445.1"/>
    <property type="molecule type" value="Genomic_DNA"/>
</dbReference>
<sequence>MPEAIEGGENTASTPMCPLDAEDAELTPDQLSRLDRALGAVTDPQDAARRRQADATVVEMLRAHSFAGPRYQKVVNRLSEYGYHTMIKWTASGEVFRKARQAGRPVPVQKVTLRWTPEDRHGVVVDSVLGGLHVFRTYGLVQRRWRPDGGASLDTYFIGAVIRAFPRVYIRWFDGHQRMQTELNHSREGDENADVFSLVPDQRAADPAHTAVTSDYLDRLLPLVTDPQVREALGWRAMGYTQKHAAQRAGLTEKALERRTRRLRDRLAQQVRQLELGEGGAR</sequence>
<reference evidence="3" key="1">
    <citation type="journal article" date="2019" name="Int. J. Syst. Evol. Microbiol.">
        <title>The Global Catalogue of Microorganisms (GCM) 10K type strain sequencing project: providing services to taxonomists for standard genome sequencing and annotation.</title>
        <authorList>
            <consortium name="The Broad Institute Genomics Platform"/>
            <consortium name="The Broad Institute Genome Sequencing Center for Infectious Disease"/>
            <person name="Wu L."/>
            <person name="Ma J."/>
        </authorList>
    </citation>
    <scope>NUCLEOTIDE SEQUENCE [LARGE SCALE GENOMIC DNA]</scope>
    <source>
        <strain evidence="3">JCM 9095</strain>
    </source>
</reference>
<dbReference type="Proteomes" id="UP001501866">
    <property type="component" value="Unassembled WGS sequence"/>
</dbReference>
<protein>
    <recommendedName>
        <fullName evidence="4">Sigma-70 family RNA polymerase sigma factor</fullName>
    </recommendedName>
</protein>
<proteinExistence type="predicted"/>
<feature type="region of interest" description="Disordered" evidence="1">
    <location>
        <begin position="1"/>
        <end position="20"/>
    </location>
</feature>
<evidence type="ECO:0000256" key="1">
    <source>
        <dbReference type="SAM" id="MobiDB-lite"/>
    </source>
</evidence>